<proteinExistence type="predicted"/>
<evidence type="ECO:0000313" key="2">
    <source>
        <dbReference type="Proteomes" id="UP000638848"/>
    </source>
</evidence>
<gene>
    <name evidence="1" type="ORF">GCM10011374_22590</name>
</gene>
<keyword evidence="2" id="KW-1185">Reference proteome</keyword>
<reference evidence="1" key="1">
    <citation type="journal article" date="2014" name="Int. J. Syst. Evol. Microbiol.">
        <title>Complete genome sequence of Corynebacterium casei LMG S-19264T (=DSM 44701T), isolated from a smear-ripened cheese.</title>
        <authorList>
            <consortium name="US DOE Joint Genome Institute (JGI-PGF)"/>
            <person name="Walter F."/>
            <person name="Albersmeier A."/>
            <person name="Kalinowski J."/>
            <person name="Ruckert C."/>
        </authorList>
    </citation>
    <scope>NUCLEOTIDE SEQUENCE</scope>
    <source>
        <strain evidence="1">CGMCC 1.12187</strain>
    </source>
</reference>
<reference evidence="1" key="2">
    <citation type="submission" date="2020-09" db="EMBL/GenBank/DDBJ databases">
        <authorList>
            <person name="Sun Q."/>
            <person name="Zhou Y."/>
        </authorList>
    </citation>
    <scope>NUCLEOTIDE SEQUENCE</scope>
    <source>
        <strain evidence="1">CGMCC 1.12187</strain>
    </source>
</reference>
<dbReference type="Proteomes" id="UP000638848">
    <property type="component" value="Unassembled WGS sequence"/>
</dbReference>
<dbReference type="AlphaFoldDB" id="A0A917LVA2"/>
<sequence>MTQIAPRRRESLTDAARRLLTEKPDGTYDVRIPYENRTVTVTSGSNAWIIAKAAAAKMRIAAE</sequence>
<name>A0A917LVA2_9MICC</name>
<protein>
    <submittedName>
        <fullName evidence="1">Uncharacterized protein</fullName>
    </submittedName>
</protein>
<evidence type="ECO:0000313" key="1">
    <source>
        <dbReference type="EMBL" id="GGG59177.1"/>
    </source>
</evidence>
<accession>A0A917LVA2</accession>
<dbReference type="RefSeq" id="WP_188537277.1">
    <property type="nucleotide sequence ID" value="NZ_BMEQ01000011.1"/>
</dbReference>
<comment type="caution">
    <text evidence="1">The sequence shown here is derived from an EMBL/GenBank/DDBJ whole genome shotgun (WGS) entry which is preliminary data.</text>
</comment>
<organism evidence="1 2">
    <name type="scientific">Kocuria dechangensis</name>
    <dbReference type="NCBI Taxonomy" id="1176249"/>
    <lineage>
        <taxon>Bacteria</taxon>
        <taxon>Bacillati</taxon>
        <taxon>Actinomycetota</taxon>
        <taxon>Actinomycetes</taxon>
        <taxon>Micrococcales</taxon>
        <taxon>Micrococcaceae</taxon>
        <taxon>Kocuria</taxon>
    </lineage>
</organism>
<dbReference type="EMBL" id="BMEQ01000011">
    <property type="protein sequence ID" value="GGG59177.1"/>
    <property type="molecule type" value="Genomic_DNA"/>
</dbReference>